<sequence length="276" mass="32305">MDDINNDTNIIEEQEDSLYNEIRDFLQKELKVDPLTVESLFDNLSNKKCKKTSFFTPPLQWQKSTGISTIKSHFKKYHTDIYNKVELEIKKTKMIQPYGIDNESKVKRITYLLIKWIICNQQSFIVIKDPSFIELIEELDKCDYLSITPHWINDNWSEQKLLLDLVPVKDNYTRLNISNAEIYNLLNPVYQATLMLSSSSHPTLGDLHLIFTTIKRSLEEIINNTVEETTPKLVATAMAIKLDEYWQKLDQLFFMIASLNPNIKLSLYDTEKQQKA</sequence>
<protein>
    <submittedName>
        <fullName evidence="2">11403_t:CDS:1</fullName>
    </submittedName>
</protein>
<dbReference type="EMBL" id="CAJVPY010015759">
    <property type="protein sequence ID" value="CAG8753470.1"/>
    <property type="molecule type" value="Genomic_DNA"/>
</dbReference>
<proteinExistence type="predicted"/>
<dbReference type="Pfam" id="PF14372">
    <property type="entry name" value="hAT-like_RNase-H"/>
    <property type="match status" value="1"/>
</dbReference>
<accession>A0A9N9IY73</accession>
<dbReference type="InterPro" id="IPR012337">
    <property type="entry name" value="RNaseH-like_sf"/>
</dbReference>
<evidence type="ECO:0000313" key="2">
    <source>
        <dbReference type="EMBL" id="CAG8753470.1"/>
    </source>
</evidence>
<feature type="domain" description="hAT-like transposase RNase-H fold" evidence="1">
    <location>
        <begin position="197"/>
        <end position="268"/>
    </location>
</feature>
<comment type="caution">
    <text evidence="2">The sequence shown here is derived from an EMBL/GenBank/DDBJ whole genome shotgun (WGS) entry which is preliminary data.</text>
</comment>
<reference evidence="2" key="1">
    <citation type="submission" date="2021-06" db="EMBL/GenBank/DDBJ databases">
        <authorList>
            <person name="Kallberg Y."/>
            <person name="Tangrot J."/>
            <person name="Rosling A."/>
        </authorList>
    </citation>
    <scope>NUCLEOTIDE SEQUENCE</scope>
    <source>
        <strain evidence="2">MA453B</strain>
    </source>
</reference>
<dbReference type="Proteomes" id="UP000789405">
    <property type="component" value="Unassembled WGS sequence"/>
</dbReference>
<evidence type="ECO:0000313" key="3">
    <source>
        <dbReference type="Proteomes" id="UP000789405"/>
    </source>
</evidence>
<dbReference type="OrthoDB" id="2428700at2759"/>
<dbReference type="SUPFAM" id="SSF53098">
    <property type="entry name" value="Ribonuclease H-like"/>
    <property type="match status" value="1"/>
</dbReference>
<dbReference type="AlphaFoldDB" id="A0A9N9IY73"/>
<gene>
    <name evidence="2" type="ORF">DERYTH_LOCUS17107</name>
</gene>
<dbReference type="InterPro" id="IPR025525">
    <property type="entry name" value="hAT-like_transposase_RNase-H"/>
</dbReference>
<keyword evidence="3" id="KW-1185">Reference proteome</keyword>
<evidence type="ECO:0000259" key="1">
    <source>
        <dbReference type="Pfam" id="PF14372"/>
    </source>
</evidence>
<organism evidence="2 3">
    <name type="scientific">Dentiscutata erythropus</name>
    <dbReference type="NCBI Taxonomy" id="1348616"/>
    <lineage>
        <taxon>Eukaryota</taxon>
        <taxon>Fungi</taxon>
        <taxon>Fungi incertae sedis</taxon>
        <taxon>Mucoromycota</taxon>
        <taxon>Glomeromycotina</taxon>
        <taxon>Glomeromycetes</taxon>
        <taxon>Diversisporales</taxon>
        <taxon>Gigasporaceae</taxon>
        <taxon>Dentiscutata</taxon>
    </lineage>
</organism>
<name>A0A9N9IY73_9GLOM</name>
<dbReference type="GO" id="GO:0003677">
    <property type="term" value="F:DNA binding"/>
    <property type="evidence" value="ECO:0007669"/>
    <property type="project" value="InterPro"/>
</dbReference>